<dbReference type="SMART" id="SM00380">
    <property type="entry name" value="AP2"/>
    <property type="match status" value="1"/>
</dbReference>
<evidence type="ECO:0000256" key="8">
    <source>
        <dbReference type="SAM" id="MobiDB-lite"/>
    </source>
</evidence>
<keyword evidence="6" id="KW-0539">Nucleus</keyword>
<dbReference type="EMBL" id="JAUIZM010000002">
    <property type="protein sequence ID" value="KAK1399572.1"/>
    <property type="molecule type" value="Genomic_DNA"/>
</dbReference>
<feature type="compositionally biased region" description="Low complexity" evidence="8">
    <location>
        <begin position="63"/>
        <end position="75"/>
    </location>
</feature>
<accession>A0AAD8N870</accession>
<dbReference type="Proteomes" id="UP001237642">
    <property type="component" value="Unassembled WGS sequence"/>
</dbReference>
<reference evidence="10" key="1">
    <citation type="submission" date="2023-02" db="EMBL/GenBank/DDBJ databases">
        <title>Genome of toxic invasive species Heracleum sosnowskyi carries increased number of genes despite the absence of recent whole-genome duplications.</title>
        <authorList>
            <person name="Schelkunov M."/>
            <person name="Shtratnikova V."/>
            <person name="Makarenko M."/>
            <person name="Klepikova A."/>
            <person name="Omelchenko D."/>
            <person name="Novikova G."/>
            <person name="Obukhova E."/>
            <person name="Bogdanov V."/>
            <person name="Penin A."/>
            <person name="Logacheva M."/>
        </authorList>
    </citation>
    <scope>NUCLEOTIDE SEQUENCE</scope>
    <source>
        <strain evidence="10">Hsosn_3</strain>
        <tissue evidence="10">Leaf</tissue>
    </source>
</reference>
<comment type="subcellular location">
    <subcellularLocation>
        <location evidence="1">Nucleus</location>
    </subcellularLocation>
</comment>
<evidence type="ECO:0000313" key="11">
    <source>
        <dbReference type="Proteomes" id="UP001237642"/>
    </source>
</evidence>
<dbReference type="PROSITE" id="PS51032">
    <property type="entry name" value="AP2_ERF"/>
    <property type="match status" value="1"/>
</dbReference>
<dbReference type="GO" id="GO:0003677">
    <property type="term" value="F:DNA binding"/>
    <property type="evidence" value="ECO:0007669"/>
    <property type="project" value="UniProtKB-KW"/>
</dbReference>
<dbReference type="PANTHER" id="PTHR31839">
    <property type="entry name" value="DEHYDRATION-RESPONSIVE ELEMENT-BINDING PROTEIN 1D"/>
    <property type="match status" value="1"/>
</dbReference>
<dbReference type="GO" id="GO:0005634">
    <property type="term" value="C:nucleus"/>
    <property type="evidence" value="ECO:0007669"/>
    <property type="project" value="UniProtKB-SubCell"/>
</dbReference>
<dbReference type="PANTHER" id="PTHR31839:SF85">
    <property type="entry name" value="AP2_ERF DOMAIN-CONTAINING PROTEIN"/>
    <property type="match status" value="1"/>
</dbReference>
<dbReference type="Pfam" id="PF00847">
    <property type="entry name" value="AP2"/>
    <property type="match status" value="1"/>
</dbReference>
<evidence type="ECO:0000256" key="7">
    <source>
        <dbReference type="ARBA" id="ARBA00024343"/>
    </source>
</evidence>
<keyword evidence="2" id="KW-0805">Transcription regulation</keyword>
<evidence type="ECO:0000256" key="6">
    <source>
        <dbReference type="ARBA" id="ARBA00023242"/>
    </source>
</evidence>
<proteinExistence type="inferred from homology"/>
<comment type="similarity">
    <text evidence="7">Belongs to the AP2/ERF transcription factor family. ERF subfamily.</text>
</comment>
<dbReference type="GO" id="GO:0003700">
    <property type="term" value="F:DNA-binding transcription factor activity"/>
    <property type="evidence" value="ECO:0007669"/>
    <property type="project" value="InterPro"/>
</dbReference>
<dbReference type="InterPro" id="IPR045277">
    <property type="entry name" value="DRE1A-I"/>
</dbReference>
<keyword evidence="11" id="KW-1185">Reference proteome</keyword>
<sequence length="251" mass="27928">MADHTANLLKRDDHQKLQNYPSLSQDFKFGCFQLQILSNTLEPVEQIIKPLEKHDSQGQGLHSSPIITTSTTSSTRTHPLYRGIRSRNGKWVSEIRVPRTKTRIWLGTYPTPEMAAAAYDAASLVVKGPDTLLNFPTHMYGNLLLLSTEPPTAAWIRVVAANAAASQTVQSKNSALQLDPLPQLAQYSTNYVSSNNTNVLGTKEEYVDEEELFDMPNLLMAMAEGMLISPPMITISTPPSDDFDEESLWSY</sequence>
<reference evidence="10" key="2">
    <citation type="submission" date="2023-05" db="EMBL/GenBank/DDBJ databases">
        <authorList>
            <person name="Schelkunov M.I."/>
        </authorList>
    </citation>
    <scope>NUCLEOTIDE SEQUENCE</scope>
    <source>
        <strain evidence="10">Hsosn_3</strain>
        <tissue evidence="10">Leaf</tissue>
    </source>
</reference>
<dbReference type="InterPro" id="IPR036955">
    <property type="entry name" value="AP2/ERF_dom_sf"/>
</dbReference>
<evidence type="ECO:0000256" key="2">
    <source>
        <dbReference type="ARBA" id="ARBA00023015"/>
    </source>
</evidence>
<name>A0AAD8N870_9APIA</name>
<evidence type="ECO:0000256" key="3">
    <source>
        <dbReference type="ARBA" id="ARBA00023125"/>
    </source>
</evidence>
<organism evidence="10 11">
    <name type="scientific">Heracleum sosnowskyi</name>
    <dbReference type="NCBI Taxonomy" id="360622"/>
    <lineage>
        <taxon>Eukaryota</taxon>
        <taxon>Viridiplantae</taxon>
        <taxon>Streptophyta</taxon>
        <taxon>Embryophyta</taxon>
        <taxon>Tracheophyta</taxon>
        <taxon>Spermatophyta</taxon>
        <taxon>Magnoliopsida</taxon>
        <taxon>eudicotyledons</taxon>
        <taxon>Gunneridae</taxon>
        <taxon>Pentapetalae</taxon>
        <taxon>asterids</taxon>
        <taxon>campanulids</taxon>
        <taxon>Apiales</taxon>
        <taxon>Apiaceae</taxon>
        <taxon>Apioideae</taxon>
        <taxon>apioid superclade</taxon>
        <taxon>Tordylieae</taxon>
        <taxon>Tordyliinae</taxon>
        <taxon>Heracleum</taxon>
    </lineage>
</organism>
<evidence type="ECO:0000259" key="9">
    <source>
        <dbReference type="PROSITE" id="PS51032"/>
    </source>
</evidence>
<dbReference type="Gene3D" id="3.30.730.10">
    <property type="entry name" value="AP2/ERF domain"/>
    <property type="match status" value="1"/>
</dbReference>
<dbReference type="AlphaFoldDB" id="A0AAD8N870"/>
<evidence type="ECO:0000313" key="10">
    <source>
        <dbReference type="EMBL" id="KAK1399572.1"/>
    </source>
</evidence>
<keyword evidence="5" id="KW-0804">Transcription</keyword>
<keyword evidence="3" id="KW-0238">DNA-binding</keyword>
<evidence type="ECO:0000256" key="5">
    <source>
        <dbReference type="ARBA" id="ARBA00023163"/>
    </source>
</evidence>
<dbReference type="InterPro" id="IPR001471">
    <property type="entry name" value="AP2/ERF_dom"/>
</dbReference>
<comment type="caution">
    <text evidence="10">The sequence shown here is derived from an EMBL/GenBank/DDBJ whole genome shotgun (WGS) entry which is preliminary data.</text>
</comment>
<feature type="domain" description="AP2/ERF" evidence="9">
    <location>
        <begin position="80"/>
        <end position="136"/>
    </location>
</feature>
<keyword evidence="4" id="KW-0010">Activator</keyword>
<evidence type="ECO:0000256" key="1">
    <source>
        <dbReference type="ARBA" id="ARBA00004123"/>
    </source>
</evidence>
<gene>
    <name evidence="10" type="ORF">POM88_009435</name>
</gene>
<evidence type="ECO:0000256" key="4">
    <source>
        <dbReference type="ARBA" id="ARBA00023159"/>
    </source>
</evidence>
<feature type="region of interest" description="Disordered" evidence="8">
    <location>
        <begin position="53"/>
        <end position="77"/>
    </location>
</feature>
<dbReference type="InterPro" id="IPR016177">
    <property type="entry name" value="DNA-bd_dom_sf"/>
</dbReference>
<protein>
    <submittedName>
        <fullName evidence="10">Ethylene-responsive transcription factor</fullName>
    </submittedName>
</protein>
<dbReference type="SUPFAM" id="SSF54171">
    <property type="entry name" value="DNA-binding domain"/>
    <property type="match status" value="1"/>
</dbReference>
<dbReference type="CDD" id="cd00018">
    <property type="entry name" value="AP2"/>
    <property type="match status" value="1"/>
</dbReference>